<gene>
    <name evidence="1" type="ORF">RHMOL_Rhmol06G0249800</name>
</gene>
<reference evidence="1" key="1">
    <citation type="submission" date="2022-02" db="EMBL/GenBank/DDBJ databases">
        <title>Plant Genome Project.</title>
        <authorList>
            <person name="Zhang R.-G."/>
        </authorList>
    </citation>
    <scope>NUCLEOTIDE SEQUENCE</scope>
    <source>
        <strain evidence="1">AT1</strain>
    </source>
</reference>
<accession>A0ACC0NG96</accession>
<evidence type="ECO:0000313" key="2">
    <source>
        <dbReference type="Proteomes" id="UP001062846"/>
    </source>
</evidence>
<sequence>MRNHPILKQMKFDVVVYNFPHAGHIYGCTETDEELIQMHKELLRAFFLNARGMLNQGGEVHVSHREDYPYSTWGLENLAAKSGFNLEEKVRFKKRDYPGYQNVRGGDINCDKPFPLNSHCFTYKFRVDEKYDDQPQRNDNDDADLMDFRHWVMQAAEFEVGDFVLAVLTRDRFPIGEDNKLAGRTIGPYEIVHRTVYVSILIG</sequence>
<proteinExistence type="predicted"/>
<name>A0ACC0NG96_RHOML</name>
<evidence type="ECO:0000313" key="1">
    <source>
        <dbReference type="EMBL" id="KAI8552225.1"/>
    </source>
</evidence>
<protein>
    <submittedName>
        <fullName evidence="1">Uncharacterized protein</fullName>
    </submittedName>
</protein>
<dbReference type="EMBL" id="CM046393">
    <property type="protein sequence ID" value="KAI8552225.1"/>
    <property type="molecule type" value="Genomic_DNA"/>
</dbReference>
<dbReference type="Proteomes" id="UP001062846">
    <property type="component" value="Chromosome 6"/>
</dbReference>
<organism evidence="1 2">
    <name type="scientific">Rhododendron molle</name>
    <name type="common">Chinese azalea</name>
    <name type="synonym">Azalea mollis</name>
    <dbReference type="NCBI Taxonomy" id="49168"/>
    <lineage>
        <taxon>Eukaryota</taxon>
        <taxon>Viridiplantae</taxon>
        <taxon>Streptophyta</taxon>
        <taxon>Embryophyta</taxon>
        <taxon>Tracheophyta</taxon>
        <taxon>Spermatophyta</taxon>
        <taxon>Magnoliopsida</taxon>
        <taxon>eudicotyledons</taxon>
        <taxon>Gunneridae</taxon>
        <taxon>Pentapetalae</taxon>
        <taxon>asterids</taxon>
        <taxon>Ericales</taxon>
        <taxon>Ericaceae</taxon>
        <taxon>Ericoideae</taxon>
        <taxon>Rhodoreae</taxon>
        <taxon>Rhododendron</taxon>
    </lineage>
</organism>
<keyword evidence="2" id="KW-1185">Reference proteome</keyword>
<comment type="caution">
    <text evidence="1">The sequence shown here is derived from an EMBL/GenBank/DDBJ whole genome shotgun (WGS) entry which is preliminary data.</text>
</comment>